<comment type="caution">
    <text evidence="4">The sequence shown here is derived from an EMBL/GenBank/DDBJ whole genome shotgun (WGS) entry which is preliminary data.</text>
</comment>
<dbReference type="InterPro" id="IPR023795">
    <property type="entry name" value="Serpin_CS"/>
</dbReference>
<dbReference type="InterPro" id="IPR000215">
    <property type="entry name" value="Serpin_fam"/>
</dbReference>
<sequence length="420" mass="43569">MTRRRSATALLASGALLALSACATGPTGPAGPPAVHRGEVRSVELGQLTARDVAAAQTAFGLDLLHAVCAQRPQENLVLSPTSAAEALGMLYPSAGGGTAARIAELLHLPAWSPDLTAAVQQHTRALAGLAAPDGTDLTAEDAPDSLRVSNRLWAYTHADPTPQYLDAIATGYDASVETLDFADDPVGSTDRINAQISEDTAGLIPTLLDEPLPGDTYAVLTNALHLDATWSSPFVFTERAPFATPDGDRDVDLMHGADGTARSADGWVAAELPYRDGTMQAVAVLPPQGEDPCGLTGGTLDTLAGAEGEAAEVALPRLHLEQSHDLLETLMTLGLPVTGDFRGLGTGNLEITKVVQKTSLRVDEQGTEAAAATAVVSEMVSAPWPPPVQVVLDRPFLLLLTDSATGSPLFTAVIHDPAP</sequence>
<dbReference type="InterPro" id="IPR042185">
    <property type="entry name" value="Serpin_sf_2"/>
</dbReference>
<evidence type="ECO:0000256" key="2">
    <source>
        <dbReference type="SAM" id="SignalP"/>
    </source>
</evidence>
<evidence type="ECO:0000313" key="4">
    <source>
        <dbReference type="EMBL" id="GEK22615.1"/>
    </source>
</evidence>
<gene>
    <name evidence="4" type="ORF">CXY01_31350</name>
</gene>
<dbReference type="InterPro" id="IPR042178">
    <property type="entry name" value="Serpin_sf_1"/>
</dbReference>
<dbReference type="OrthoDB" id="9764871at2"/>
<evidence type="ECO:0000313" key="5">
    <source>
        <dbReference type="Proteomes" id="UP000321118"/>
    </source>
</evidence>
<dbReference type="Pfam" id="PF00079">
    <property type="entry name" value="Serpin"/>
    <property type="match status" value="1"/>
</dbReference>
<dbReference type="PANTHER" id="PTHR11461">
    <property type="entry name" value="SERINE PROTEASE INHIBITOR, SERPIN"/>
    <property type="match status" value="1"/>
</dbReference>
<dbReference type="Proteomes" id="UP000321118">
    <property type="component" value="Unassembled WGS sequence"/>
</dbReference>
<dbReference type="Gene3D" id="2.30.39.10">
    <property type="entry name" value="Alpha-1-antitrypsin, domain 1"/>
    <property type="match status" value="1"/>
</dbReference>
<dbReference type="RefSeq" id="WP_146928895.1">
    <property type="nucleotide sequence ID" value="NZ_BJUB01000010.1"/>
</dbReference>
<organism evidence="4 5">
    <name type="scientific">Cellulomonas xylanilytica</name>
    <dbReference type="NCBI Taxonomy" id="233583"/>
    <lineage>
        <taxon>Bacteria</taxon>
        <taxon>Bacillati</taxon>
        <taxon>Actinomycetota</taxon>
        <taxon>Actinomycetes</taxon>
        <taxon>Micrococcales</taxon>
        <taxon>Cellulomonadaceae</taxon>
        <taxon>Cellulomonas</taxon>
    </lineage>
</organism>
<dbReference type="SMART" id="SM00093">
    <property type="entry name" value="SERPIN"/>
    <property type="match status" value="1"/>
</dbReference>
<dbReference type="InterPro" id="IPR036186">
    <property type="entry name" value="Serpin_sf"/>
</dbReference>
<dbReference type="SUPFAM" id="SSF56574">
    <property type="entry name" value="Serpins"/>
    <property type="match status" value="1"/>
</dbReference>
<dbReference type="GO" id="GO:0004867">
    <property type="term" value="F:serine-type endopeptidase inhibitor activity"/>
    <property type="evidence" value="ECO:0007669"/>
    <property type="project" value="InterPro"/>
</dbReference>
<dbReference type="GO" id="GO:0005615">
    <property type="term" value="C:extracellular space"/>
    <property type="evidence" value="ECO:0007669"/>
    <property type="project" value="InterPro"/>
</dbReference>
<keyword evidence="2" id="KW-0732">Signal</keyword>
<dbReference type="InterPro" id="IPR023796">
    <property type="entry name" value="Serpin_dom"/>
</dbReference>
<keyword evidence="5" id="KW-1185">Reference proteome</keyword>
<protein>
    <submittedName>
        <fullName evidence="4">Serpin</fullName>
    </submittedName>
</protein>
<feature type="domain" description="Serpin" evidence="3">
    <location>
        <begin position="62"/>
        <end position="418"/>
    </location>
</feature>
<proteinExistence type="inferred from homology"/>
<accession>A0A510VBS3</accession>
<evidence type="ECO:0000259" key="3">
    <source>
        <dbReference type="SMART" id="SM00093"/>
    </source>
</evidence>
<evidence type="ECO:0000256" key="1">
    <source>
        <dbReference type="RuleBase" id="RU000411"/>
    </source>
</evidence>
<feature type="chain" id="PRO_5021955929" evidence="2">
    <location>
        <begin position="24"/>
        <end position="420"/>
    </location>
</feature>
<dbReference type="AlphaFoldDB" id="A0A510VBS3"/>
<reference evidence="4 5" key="1">
    <citation type="submission" date="2019-07" db="EMBL/GenBank/DDBJ databases">
        <title>Whole genome shotgun sequence of Cellulomonas xylanilytica NBRC 101102.</title>
        <authorList>
            <person name="Hosoyama A."/>
            <person name="Uohara A."/>
            <person name="Ohji S."/>
            <person name="Ichikawa N."/>
        </authorList>
    </citation>
    <scope>NUCLEOTIDE SEQUENCE [LARGE SCALE GENOMIC DNA]</scope>
    <source>
        <strain evidence="4 5">NBRC 101102</strain>
    </source>
</reference>
<dbReference type="PROSITE" id="PS00284">
    <property type="entry name" value="SERPIN"/>
    <property type="match status" value="1"/>
</dbReference>
<dbReference type="PROSITE" id="PS51257">
    <property type="entry name" value="PROKAR_LIPOPROTEIN"/>
    <property type="match status" value="1"/>
</dbReference>
<name>A0A510VBS3_9CELL</name>
<feature type="signal peptide" evidence="2">
    <location>
        <begin position="1"/>
        <end position="23"/>
    </location>
</feature>
<dbReference type="PANTHER" id="PTHR11461:SF211">
    <property type="entry name" value="GH10112P-RELATED"/>
    <property type="match status" value="1"/>
</dbReference>
<dbReference type="Gene3D" id="3.30.497.10">
    <property type="entry name" value="Antithrombin, subunit I, domain 2"/>
    <property type="match status" value="1"/>
</dbReference>
<dbReference type="EMBL" id="BJUB01000010">
    <property type="protein sequence ID" value="GEK22615.1"/>
    <property type="molecule type" value="Genomic_DNA"/>
</dbReference>
<comment type="similarity">
    <text evidence="1">Belongs to the serpin family.</text>
</comment>